<dbReference type="InterPro" id="IPR005064">
    <property type="entry name" value="BUG"/>
</dbReference>
<dbReference type="PIRSF" id="PIRSF017082">
    <property type="entry name" value="YflP"/>
    <property type="match status" value="1"/>
</dbReference>
<dbReference type="STRING" id="1122214.Mame_01857"/>
<dbReference type="CDD" id="cd07012">
    <property type="entry name" value="PBP2_Bug_TTT"/>
    <property type="match status" value="1"/>
</dbReference>
<dbReference type="KEGG" id="mmed:Mame_01857"/>
<keyword evidence="3" id="KW-0456">Lyase</keyword>
<dbReference type="AlphaFoldDB" id="A0A1U9Z0I3"/>
<evidence type="ECO:0000313" key="4">
    <source>
        <dbReference type="Proteomes" id="UP000191135"/>
    </source>
</evidence>
<gene>
    <name evidence="3" type="ORF">Mame_01857</name>
</gene>
<dbReference type="EMBL" id="CP020330">
    <property type="protein sequence ID" value="AQZ51199.1"/>
    <property type="molecule type" value="Genomic_DNA"/>
</dbReference>
<dbReference type="Proteomes" id="UP000191135">
    <property type="component" value="Chromosome"/>
</dbReference>
<reference evidence="3 4" key="1">
    <citation type="submission" date="2017-03" db="EMBL/GenBank/DDBJ databases">
        <title>Foreign affairs: Plasmid Transfer between Roseobacters and Rhizobia.</title>
        <authorList>
            <person name="Bartling P."/>
            <person name="Bunk B."/>
            <person name="Overmann J."/>
            <person name="Brinkmann H."/>
            <person name="Petersen J."/>
        </authorList>
    </citation>
    <scope>NUCLEOTIDE SEQUENCE [LARGE SCALE GENOMIC DNA]</scope>
    <source>
        <strain evidence="3 4">MACL11</strain>
    </source>
</reference>
<name>A0A1U9Z0I3_9HYPH</name>
<dbReference type="SUPFAM" id="SSF53850">
    <property type="entry name" value="Periplasmic binding protein-like II"/>
    <property type="match status" value="1"/>
</dbReference>
<feature type="signal peptide" evidence="2">
    <location>
        <begin position="1"/>
        <end position="24"/>
    </location>
</feature>
<organism evidence="3 4">
    <name type="scientific">Martelella mediterranea DSM 17316</name>
    <dbReference type="NCBI Taxonomy" id="1122214"/>
    <lineage>
        <taxon>Bacteria</taxon>
        <taxon>Pseudomonadati</taxon>
        <taxon>Pseudomonadota</taxon>
        <taxon>Alphaproteobacteria</taxon>
        <taxon>Hyphomicrobiales</taxon>
        <taxon>Aurantimonadaceae</taxon>
        <taxon>Martelella</taxon>
    </lineage>
</organism>
<evidence type="ECO:0000256" key="2">
    <source>
        <dbReference type="SAM" id="SignalP"/>
    </source>
</evidence>
<evidence type="ECO:0000313" key="3">
    <source>
        <dbReference type="EMBL" id="AQZ51199.1"/>
    </source>
</evidence>
<sequence length="315" mass="33098" precursor="true">MTILKKLAAAAVATATLVAGAALAEDYPTKAITALIGYEAGGGTDTIGRVLFEEMKETLGQQIIVVNVPGAASSVAALKLKMAKPDGYTLMLSPSTAVATNQIWNPAADYEVDDFTMIGSIAAYQPAFAAPMDRPYDTFDEFVAFAKENPGAKVATITPASKVQMELVAKQEGLELNFVPVKGGAGMISGLLGGDFDIAYSGGAHQKYPDKIKTIASTGEDRLVASPDIKTMDEYGYMSSYGSKLVLVGPAGMPEDVVATLEKALLEAGRTESVRQVMANLDFPPVEKGSAELMEEVKAAYAAELKLKEAVEAPN</sequence>
<dbReference type="PANTHER" id="PTHR42928">
    <property type="entry name" value="TRICARBOXYLATE-BINDING PROTEIN"/>
    <property type="match status" value="1"/>
</dbReference>
<keyword evidence="2" id="KW-0732">Signal</keyword>
<dbReference type="eggNOG" id="COG3181">
    <property type="taxonomic scope" value="Bacteria"/>
</dbReference>
<dbReference type="GO" id="GO:0016829">
    <property type="term" value="F:lyase activity"/>
    <property type="evidence" value="ECO:0007669"/>
    <property type="project" value="UniProtKB-KW"/>
</dbReference>
<dbReference type="PANTHER" id="PTHR42928:SF5">
    <property type="entry name" value="BLR1237 PROTEIN"/>
    <property type="match status" value="1"/>
</dbReference>
<dbReference type="Gene3D" id="3.40.190.150">
    <property type="entry name" value="Bordetella uptake gene, domain 1"/>
    <property type="match status" value="1"/>
</dbReference>
<evidence type="ECO:0000256" key="1">
    <source>
        <dbReference type="ARBA" id="ARBA00006987"/>
    </source>
</evidence>
<accession>A0A1U9Z0I3</accession>
<feature type="chain" id="PRO_5010705430" evidence="2">
    <location>
        <begin position="25"/>
        <end position="315"/>
    </location>
</feature>
<dbReference type="InterPro" id="IPR042100">
    <property type="entry name" value="Bug_dom1"/>
</dbReference>
<protein>
    <submittedName>
        <fullName evidence="3">Argininosuccinate lyase</fullName>
    </submittedName>
</protein>
<dbReference type="Gene3D" id="3.40.190.10">
    <property type="entry name" value="Periplasmic binding protein-like II"/>
    <property type="match status" value="1"/>
</dbReference>
<dbReference type="Pfam" id="PF03401">
    <property type="entry name" value="TctC"/>
    <property type="match status" value="1"/>
</dbReference>
<proteinExistence type="inferred from homology"/>
<dbReference type="RefSeq" id="WP_018062938.1">
    <property type="nucleotide sequence ID" value="NZ_AQWH01000001.1"/>
</dbReference>
<keyword evidence="4" id="KW-1185">Reference proteome</keyword>
<dbReference type="OrthoDB" id="7250490at2"/>
<comment type="similarity">
    <text evidence="1">Belongs to the UPF0065 (bug) family.</text>
</comment>